<dbReference type="InterPro" id="IPR050313">
    <property type="entry name" value="Carb_Metab_HTH_regulators"/>
</dbReference>
<dbReference type="OrthoDB" id="308679at2"/>
<dbReference type="EMBL" id="CP003155">
    <property type="protein sequence ID" value="AEV30348.1"/>
    <property type="molecule type" value="Genomic_DNA"/>
</dbReference>
<protein>
    <submittedName>
        <fullName evidence="4">Transcriptional regulator of sugar metabolism</fullName>
    </submittedName>
</protein>
<dbReference type="Pfam" id="PF00455">
    <property type="entry name" value="DeoRC"/>
    <property type="match status" value="1"/>
</dbReference>
<name>G8QUP0_SPHPG</name>
<organism evidence="4 5">
    <name type="scientific">Sphaerochaeta pleomorpha (strain ATCC BAA-1885 / DSM 22778 / Grapes)</name>
    <dbReference type="NCBI Taxonomy" id="158190"/>
    <lineage>
        <taxon>Bacteria</taxon>
        <taxon>Pseudomonadati</taxon>
        <taxon>Spirochaetota</taxon>
        <taxon>Spirochaetia</taxon>
        <taxon>Spirochaetales</taxon>
        <taxon>Sphaerochaetaceae</taxon>
        <taxon>Sphaerochaeta</taxon>
    </lineage>
</organism>
<dbReference type="Pfam" id="PF08220">
    <property type="entry name" value="HTH_DeoR"/>
    <property type="match status" value="1"/>
</dbReference>
<dbReference type="SMART" id="SM01134">
    <property type="entry name" value="DeoRC"/>
    <property type="match status" value="1"/>
</dbReference>
<keyword evidence="1" id="KW-0805">Transcription regulation</keyword>
<dbReference type="SUPFAM" id="SSF46785">
    <property type="entry name" value="Winged helix' DNA-binding domain"/>
    <property type="match status" value="1"/>
</dbReference>
<dbReference type="Gene3D" id="1.10.10.10">
    <property type="entry name" value="Winged helix-like DNA-binding domain superfamily/Winged helix DNA-binding domain"/>
    <property type="match status" value="1"/>
</dbReference>
<dbReference type="KEGG" id="sgp:SpiGrapes_2587"/>
<dbReference type="Gene3D" id="3.40.50.1360">
    <property type="match status" value="1"/>
</dbReference>
<sequence>MVGISSREEQILELLRSGEEYPVNRLSQVLGVSAVTIRGDLRDLDAKGLVVRSHGSVVAASCPQSSRRDSSNTQEKELIAKAAASLVHDGDCIMVTNGSTCSLIARYLFGRKNVKIVTNSTLLLPYGRANTGLDITIVGGEYRPQAEALVGPAAIAQIEAYHVSITFFGTDGITLEHGLTTALIENAQVVQRMCSQATRRVLCVDSSKVGNRGFVRIMPVTEIDTIVTDSGFPKDLASQLEELGVEVILAQ</sequence>
<dbReference type="Proteomes" id="UP000005632">
    <property type="component" value="Chromosome"/>
</dbReference>
<keyword evidence="5" id="KW-1185">Reference proteome</keyword>
<dbReference type="PANTHER" id="PTHR30363">
    <property type="entry name" value="HTH-TYPE TRANSCRIPTIONAL REGULATOR SRLR-RELATED"/>
    <property type="match status" value="1"/>
</dbReference>
<dbReference type="HOGENOM" id="CLU_060699_0_1_12"/>
<reference evidence="4 5" key="1">
    <citation type="submission" date="2011-11" db="EMBL/GenBank/DDBJ databases">
        <title>Complete sequence of Spirochaeta sp. grapes.</title>
        <authorList>
            <consortium name="US DOE Joint Genome Institute"/>
            <person name="Lucas S."/>
            <person name="Han J."/>
            <person name="Lapidus A."/>
            <person name="Cheng J.-F."/>
            <person name="Goodwin L."/>
            <person name="Pitluck S."/>
            <person name="Peters L."/>
            <person name="Ovchinnikova G."/>
            <person name="Munk A.C."/>
            <person name="Detter J.C."/>
            <person name="Han C."/>
            <person name="Tapia R."/>
            <person name="Land M."/>
            <person name="Hauser L."/>
            <person name="Kyrpides N."/>
            <person name="Ivanova N."/>
            <person name="Pagani I."/>
            <person name="Ritalahtilisa K."/>
            <person name="Loeffler F."/>
            <person name="Woyke T."/>
        </authorList>
    </citation>
    <scope>NUCLEOTIDE SEQUENCE [LARGE SCALE GENOMIC DNA]</scope>
    <source>
        <strain evidence="5">ATCC BAA-1885 / DSM 22778 / Grapes</strain>
    </source>
</reference>
<dbReference type="eggNOG" id="COG1349">
    <property type="taxonomic scope" value="Bacteria"/>
</dbReference>
<dbReference type="AlphaFoldDB" id="G8QUP0"/>
<dbReference type="STRING" id="158190.SpiGrapes_2587"/>
<dbReference type="PROSITE" id="PS51000">
    <property type="entry name" value="HTH_DEOR_2"/>
    <property type="match status" value="1"/>
</dbReference>
<gene>
    <name evidence="4" type="ordered locus">SpiGrapes_2587</name>
</gene>
<dbReference type="InterPro" id="IPR036390">
    <property type="entry name" value="WH_DNA-bd_sf"/>
</dbReference>
<evidence type="ECO:0000313" key="4">
    <source>
        <dbReference type="EMBL" id="AEV30348.1"/>
    </source>
</evidence>
<keyword evidence="2" id="KW-0804">Transcription</keyword>
<evidence type="ECO:0000256" key="1">
    <source>
        <dbReference type="ARBA" id="ARBA00023015"/>
    </source>
</evidence>
<dbReference type="InterPro" id="IPR014036">
    <property type="entry name" value="DeoR-like_C"/>
</dbReference>
<feature type="domain" description="HTH deoR-type" evidence="3">
    <location>
        <begin position="4"/>
        <end position="59"/>
    </location>
</feature>
<dbReference type="InterPro" id="IPR001034">
    <property type="entry name" value="DeoR_HTH"/>
</dbReference>
<dbReference type="PANTHER" id="PTHR30363:SF44">
    <property type="entry name" value="AGA OPERON TRANSCRIPTIONAL REPRESSOR-RELATED"/>
    <property type="match status" value="1"/>
</dbReference>
<dbReference type="SMART" id="SM00420">
    <property type="entry name" value="HTH_DEOR"/>
    <property type="match status" value="1"/>
</dbReference>
<evidence type="ECO:0000313" key="5">
    <source>
        <dbReference type="Proteomes" id="UP000005632"/>
    </source>
</evidence>
<dbReference type="InterPro" id="IPR037171">
    <property type="entry name" value="NagB/RpiA_transferase-like"/>
</dbReference>
<proteinExistence type="predicted"/>
<dbReference type="SUPFAM" id="SSF100950">
    <property type="entry name" value="NagB/RpiA/CoA transferase-like"/>
    <property type="match status" value="1"/>
</dbReference>
<dbReference type="RefSeq" id="WP_014271188.1">
    <property type="nucleotide sequence ID" value="NC_016633.1"/>
</dbReference>
<evidence type="ECO:0000256" key="2">
    <source>
        <dbReference type="ARBA" id="ARBA00023163"/>
    </source>
</evidence>
<dbReference type="InterPro" id="IPR036388">
    <property type="entry name" value="WH-like_DNA-bd_sf"/>
</dbReference>
<dbReference type="GO" id="GO:0003700">
    <property type="term" value="F:DNA-binding transcription factor activity"/>
    <property type="evidence" value="ECO:0007669"/>
    <property type="project" value="InterPro"/>
</dbReference>
<accession>G8QUP0</accession>
<evidence type="ECO:0000259" key="3">
    <source>
        <dbReference type="PROSITE" id="PS51000"/>
    </source>
</evidence>